<dbReference type="AlphaFoldDB" id="A0A919K1U0"/>
<evidence type="ECO:0000256" key="2">
    <source>
        <dbReference type="SAM" id="SignalP"/>
    </source>
</evidence>
<dbReference type="EMBL" id="BOMV01000065">
    <property type="protein sequence ID" value="GIE98713.1"/>
    <property type="molecule type" value="Genomic_DNA"/>
</dbReference>
<keyword evidence="2" id="KW-0732">Signal</keyword>
<organism evidence="3 4">
    <name type="scientific">Paractinoplanes rishiriensis</name>
    <dbReference type="NCBI Taxonomy" id="1050105"/>
    <lineage>
        <taxon>Bacteria</taxon>
        <taxon>Bacillati</taxon>
        <taxon>Actinomycetota</taxon>
        <taxon>Actinomycetes</taxon>
        <taxon>Micromonosporales</taxon>
        <taxon>Micromonosporaceae</taxon>
        <taxon>Paractinoplanes</taxon>
    </lineage>
</organism>
<sequence>MVKRVLVTAAVVIGALGAAAGCSGPAPQSSSRASAEAEIPVVTASPTVSNLNKALLPLDQYVATADQMSDLQYASALLASDCMKRYGIAWDPGERPVLAWFRDRTNRLGFVDEVNAAKFGYHPDPATAGDGQNPDKKRGVQLTDEQARVLQGDGDGQKSNGDIPEGGCFGEGRRKIGWDPGDTMWVQMIWNDATQRSLADKRATELNARWSSCMAESGYRYDKFEDAQDDRRWWKQDDAPASRAEINTAVADVRCKKKINYVGALTAVLVAYQQQAVDKNAERLASVRGKTDEALKKAAAVLGGR</sequence>
<evidence type="ECO:0000313" key="4">
    <source>
        <dbReference type="Proteomes" id="UP000636960"/>
    </source>
</evidence>
<proteinExistence type="predicted"/>
<comment type="caution">
    <text evidence="3">The sequence shown here is derived from an EMBL/GenBank/DDBJ whole genome shotgun (WGS) entry which is preliminary data.</text>
</comment>
<evidence type="ECO:0008006" key="5">
    <source>
        <dbReference type="Google" id="ProtNLM"/>
    </source>
</evidence>
<accession>A0A919K1U0</accession>
<gene>
    <name evidence="3" type="ORF">Ari01nite_61780</name>
</gene>
<feature type="chain" id="PRO_5039459498" description="Lipoprotein" evidence="2">
    <location>
        <begin position="21"/>
        <end position="305"/>
    </location>
</feature>
<reference evidence="3" key="1">
    <citation type="submission" date="2021-01" db="EMBL/GenBank/DDBJ databases">
        <title>Whole genome shotgun sequence of Actinoplanes rishiriensis NBRC 108556.</title>
        <authorList>
            <person name="Komaki H."/>
            <person name="Tamura T."/>
        </authorList>
    </citation>
    <scope>NUCLEOTIDE SEQUENCE</scope>
    <source>
        <strain evidence="3">NBRC 108556</strain>
    </source>
</reference>
<dbReference type="PROSITE" id="PS51257">
    <property type="entry name" value="PROKAR_LIPOPROTEIN"/>
    <property type="match status" value="1"/>
</dbReference>
<feature type="region of interest" description="Disordered" evidence="1">
    <location>
        <begin position="151"/>
        <end position="171"/>
    </location>
</feature>
<feature type="signal peptide" evidence="2">
    <location>
        <begin position="1"/>
        <end position="20"/>
    </location>
</feature>
<protein>
    <recommendedName>
        <fullName evidence="5">Lipoprotein</fullName>
    </recommendedName>
</protein>
<dbReference type="Proteomes" id="UP000636960">
    <property type="component" value="Unassembled WGS sequence"/>
</dbReference>
<name>A0A919K1U0_9ACTN</name>
<keyword evidence="4" id="KW-1185">Reference proteome</keyword>
<evidence type="ECO:0000313" key="3">
    <source>
        <dbReference type="EMBL" id="GIE98713.1"/>
    </source>
</evidence>
<evidence type="ECO:0000256" key="1">
    <source>
        <dbReference type="SAM" id="MobiDB-lite"/>
    </source>
</evidence>